<protein>
    <submittedName>
        <fullName evidence="1">Iron-containing redox enzyme</fullName>
    </submittedName>
</protein>
<organism evidence="1">
    <name type="scientific">Candidatus Kentrum sp. DK</name>
    <dbReference type="NCBI Taxonomy" id="2126562"/>
    <lineage>
        <taxon>Bacteria</taxon>
        <taxon>Pseudomonadati</taxon>
        <taxon>Pseudomonadota</taxon>
        <taxon>Gammaproteobacteria</taxon>
        <taxon>Candidatus Kentrum</taxon>
    </lineage>
</organism>
<dbReference type="SUPFAM" id="SSF48613">
    <property type="entry name" value="Heme oxygenase-like"/>
    <property type="match status" value="1"/>
</dbReference>
<name>A0A450SEX5_9GAMM</name>
<accession>A0A450SEX5</accession>
<evidence type="ECO:0000313" key="1">
    <source>
        <dbReference type="EMBL" id="VFJ51294.1"/>
    </source>
</evidence>
<evidence type="ECO:0000313" key="2">
    <source>
        <dbReference type="EMBL" id="VFJ67418.1"/>
    </source>
</evidence>
<reference evidence="1" key="1">
    <citation type="submission" date="2019-02" db="EMBL/GenBank/DDBJ databases">
        <authorList>
            <person name="Gruber-Vodicka R. H."/>
            <person name="Seah K. B. B."/>
        </authorList>
    </citation>
    <scope>NUCLEOTIDE SEQUENCE</scope>
    <source>
        <strain evidence="1">BECK_DK161</strain>
        <strain evidence="2">BECK_DK47</strain>
    </source>
</reference>
<dbReference type="EMBL" id="CAADEY010000031">
    <property type="protein sequence ID" value="VFJ51294.1"/>
    <property type="molecule type" value="Genomic_DNA"/>
</dbReference>
<sequence length="239" mass="27468">MSNEKYDALVNKHSWILEPIENAVSKIGEMEFFRYLTSVDDIGQLKPIVRQLFHHSVSFPKSIGLRLASTPIEKGFLYPAFAAHAHDEANHHLLLFNWMSENNLIGSVEELFKEGANTETNACIDLGYQMAAEEDYEQWILSVNCSIERCFLLLFEIMNKKTNDLGFGHEYFSVHVEADNEHIFYGLEFVDKQSSESERGQFLLKKSFESMAVWTTMVHSWLNIDVKPVFAPDGNMISF</sequence>
<proteinExistence type="predicted"/>
<dbReference type="AlphaFoldDB" id="A0A450SEX5"/>
<dbReference type="EMBL" id="CAADEX010000191">
    <property type="protein sequence ID" value="VFJ67418.1"/>
    <property type="molecule type" value="Genomic_DNA"/>
</dbReference>
<dbReference type="Gene3D" id="1.20.910.10">
    <property type="entry name" value="Heme oxygenase-like"/>
    <property type="match status" value="1"/>
</dbReference>
<dbReference type="InterPro" id="IPR016084">
    <property type="entry name" value="Haem_Oase-like_multi-hlx"/>
</dbReference>
<gene>
    <name evidence="2" type="ORF">BECKDK2373B_GA0170837_11918</name>
    <name evidence="1" type="ORF">BECKDK2373C_GA0170839_103149</name>
</gene>
<dbReference type="Pfam" id="PF14518">
    <property type="entry name" value="Haem_oxygenas_2"/>
    <property type="match status" value="1"/>
</dbReference>